<dbReference type="InterPro" id="IPR013783">
    <property type="entry name" value="Ig-like_fold"/>
</dbReference>
<feature type="transmembrane region" description="Helical" evidence="1">
    <location>
        <begin position="81"/>
        <end position="102"/>
    </location>
</feature>
<dbReference type="InterPro" id="IPR003961">
    <property type="entry name" value="FN3_dom"/>
</dbReference>
<dbReference type="Gene3D" id="2.60.40.10">
    <property type="entry name" value="Immunoglobulins"/>
    <property type="match status" value="1"/>
</dbReference>
<gene>
    <name evidence="3" type="primary">LOC106516794</name>
</gene>
<keyword evidence="2" id="KW-1185">Reference proteome</keyword>
<dbReference type="RefSeq" id="XP_013862775.1">
    <property type="nucleotide sequence ID" value="XM_014007321.1"/>
</dbReference>
<reference evidence="3" key="1">
    <citation type="submission" date="2025-08" db="UniProtKB">
        <authorList>
            <consortium name="RefSeq"/>
        </authorList>
    </citation>
    <scope>IDENTIFICATION</scope>
    <source>
        <strain evidence="3">Quisiro</strain>
        <tissue evidence="3">Liver</tissue>
    </source>
</reference>
<keyword evidence="1" id="KW-0812">Transmembrane</keyword>
<dbReference type="SUPFAM" id="SSF49265">
    <property type="entry name" value="Fibronectin type III"/>
    <property type="match status" value="1"/>
</dbReference>
<protein>
    <submittedName>
        <fullName evidence="3">Receptor-type tyrosine-protein phosphatase C</fullName>
    </submittedName>
</protein>
<keyword evidence="3" id="KW-0675">Receptor</keyword>
<dbReference type="InParanoid" id="A0A2I4B4W7"/>
<keyword evidence="1" id="KW-1133">Transmembrane helix</keyword>
<dbReference type="CDD" id="cd00063">
    <property type="entry name" value="FN3"/>
    <property type="match status" value="1"/>
</dbReference>
<dbReference type="Proteomes" id="UP000192220">
    <property type="component" value="Unplaced"/>
</dbReference>
<proteinExistence type="predicted"/>
<evidence type="ECO:0000313" key="3">
    <source>
        <dbReference type="RefSeq" id="XP_013862775.1"/>
    </source>
</evidence>
<keyword evidence="1" id="KW-0472">Membrane</keyword>
<organism evidence="2 3">
    <name type="scientific">Austrofundulus limnaeus</name>
    <name type="common">Annual killifish</name>
    <dbReference type="NCBI Taxonomy" id="52670"/>
    <lineage>
        <taxon>Eukaryota</taxon>
        <taxon>Metazoa</taxon>
        <taxon>Chordata</taxon>
        <taxon>Craniata</taxon>
        <taxon>Vertebrata</taxon>
        <taxon>Euteleostomi</taxon>
        <taxon>Actinopterygii</taxon>
        <taxon>Neopterygii</taxon>
        <taxon>Teleostei</taxon>
        <taxon>Neoteleostei</taxon>
        <taxon>Acanthomorphata</taxon>
        <taxon>Ovalentaria</taxon>
        <taxon>Atherinomorphae</taxon>
        <taxon>Cyprinodontiformes</taxon>
        <taxon>Rivulidae</taxon>
        <taxon>Austrofundulus</taxon>
    </lineage>
</organism>
<evidence type="ECO:0000313" key="2">
    <source>
        <dbReference type="Proteomes" id="UP000192220"/>
    </source>
</evidence>
<accession>A0A2I4B4W7</accession>
<name>A0A2I4B4W7_AUSLI</name>
<dbReference type="InterPro" id="IPR036116">
    <property type="entry name" value="FN3_sf"/>
</dbReference>
<dbReference type="OrthoDB" id="8445726at2759"/>
<dbReference type="AlphaFoldDB" id="A0A2I4B4W7"/>
<dbReference type="GeneID" id="106516794"/>
<sequence length="115" mass="13229">MNVECERSQYGFGALYNFKGPERIFIAHLVGHKEVNSSNCSFTFEDLSYVTTYKVEVIAFNGVFKSEPSIKEFKTSYHISFYIRLIIVPFSAVMPGVATFILNRKLKQINNDEKE</sequence>
<dbReference type="KEGG" id="alim:106516794"/>
<evidence type="ECO:0000256" key="1">
    <source>
        <dbReference type="SAM" id="Phobius"/>
    </source>
</evidence>